<keyword evidence="8" id="KW-1185">Reference proteome</keyword>
<comment type="function">
    <text evidence="1">Histone-like DNA-binding protein which is capable of wrapping DNA to stabilize it, and thus to prevent its denaturation under extreme environmental conditions.</text>
</comment>
<evidence type="ECO:0000313" key="8">
    <source>
        <dbReference type="Proteomes" id="UP000198611"/>
    </source>
</evidence>
<evidence type="ECO:0000256" key="2">
    <source>
        <dbReference type="ARBA" id="ARBA00010529"/>
    </source>
</evidence>
<dbReference type="GO" id="GO:0030261">
    <property type="term" value="P:chromosome condensation"/>
    <property type="evidence" value="ECO:0007669"/>
    <property type="project" value="UniProtKB-KW"/>
</dbReference>
<evidence type="ECO:0000313" key="7">
    <source>
        <dbReference type="EMBL" id="SFC90531.1"/>
    </source>
</evidence>
<dbReference type="Gene3D" id="4.10.520.10">
    <property type="entry name" value="IHF-like DNA-binding proteins"/>
    <property type="match status" value="1"/>
</dbReference>
<sequence>MTEKLKKADLMAAVAERAGVPKAQAEKVSDALLQEVAQALQDDKSINFQGFGTFEVTERAERQGRNPQTGEAVTIPAKRSAKFKPSQALKDL</sequence>
<evidence type="ECO:0000256" key="4">
    <source>
        <dbReference type="ARBA" id="ARBA00023125"/>
    </source>
</evidence>
<dbReference type="PANTHER" id="PTHR33175">
    <property type="entry name" value="DNA-BINDING PROTEIN HU"/>
    <property type="match status" value="1"/>
</dbReference>
<dbReference type="GO" id="GO:0003677">
    <property type="term" value="F:DNA binding"/>
    <property type="evidence" value="ECO:0007669"/>
    <property type="project" value="UniProtKB-KW"/>
</dbReference>
<keyword evidence="3" id="KW-0226">DNA condensation</keyword>
<dbReference type="SMART" id="SM00411">
    <property type="entry name" value="BHL"/>
    <property type="match status" value="1"/>
</dbReference>
<protein>
    <submittedName>
        <fullName evidence="7">DNA-binding protein HU-beta</fullName>
    </submittedName>
</protein>
<evidence type="ECO:0000256" key="5">
    <source>
        <dbReference type="RuleBase" id="RU003939"/>
    </source>
</evidence>
<accession>A0A1I1MYQ0</accession>
<keyword evidence="4 7" id="KW-0238">DNA-binding</keyword>
<organism evidence="7 8">
    <name type="scientific">Thiohalospira halophila DSM 15071</name>
    <dbReference type="NCBI Taxonomy" id="1123397"/>
    <lineage>
        <taxon>Bacteria</taxon>
        <taxon>Pseudomonadati</taxon>
        <taxon>Pseudomonadota</taxon>
        <taxon>Gammaproteobacteria</taxon>
        <taxon>Thiohalospirales</taxon>
        <taxon>Thiohalospiraceae</taxon>
        <taxon>Thiohalospira</taxon>
    </lineage>
</organism>
<reference evidence="7 8" key="1">
    <citation type="submission" date="2016-10" db="EMBL/GenBank/DDBJ databases">
        <authorList>
            <person name="de Groot N.N."/>
        </authorList>
    </citation>
    <scope>NUCLEOTIDE SEQUENCE [LARGE SCALE GENOMIC DNA]</scope>
    <source>
        <strain evidence="7 8">HL3</strain>
    </source>
</reference>
<dbReference type="RefSeq" id="WP_093426737.1">
    <property type="nucleotide sequence ID" value="NZ_FOMJ01000001.1"/>
</dbReference>
<name>A0A1I1MYQ0_9GAMM</name>
<dbReference type="GO" id="GO:0030527">
    <property type="term" value="F:structural constituent of chromatin"/>
    <property type="evidence" value="ECO:0007669"/>
    <property type="project" value="InterPro"/>
</dbReference>
<dbReference type="OrthoDB" id="9799835at2"/>
<comment type="similarity">
    <text evidence="2 5">Belongs to the bacterial histone-like protein family.</text>
</comment>
<evidence type="ECO:0000256" key="6">
    <source>
        <dbReference type="SAM" id="MobiDB-lite"/>
    </source>
</evidence>
<dbReference type="InterPro" id="IPR020816">
    <property type="entry name" value="Histone-like_DNA-bd_CS"/>
</dbReference>
<dbReference type="PANTHER" id="PTHR33175:SF3">
    <property type="entry name" value="DNA-BINDING PROTEIN HU-BETA"/>
    <property type="match status" value="1"/>
</dbReference>
<dbReference type="SUPFAM" id="SSF47729">
    <property type="entry name" value="IHF-like DNA-binding proteins"/>
    <property type="match status" value="1"/>
</dbReference>
<dbReference type="PROSITE" id="PS00045">
    <property type="entry name" value="HISTONE_LIKE"/>
    <property type="match status" value="1"/>
</dbReference>
<dbReference type="STRING" id="1123397.SAMN05660831_00032"/>
<dbReference type="Proteomes" id="UP000198611">
    <property type="component" value="Unassembled WGS sequence"/>
</dbReference>
<dbReference type="AlphaFoldDB" id="A0A1I1MYQ0"/>
<gene>
    <name evidence="7" type="ORF">SAMN05660831_00032</name>
</gene>
<evidence type="ECO:0000256" key="3">
    <source>
        <dbReference type="ARBA" id="ARBA00023067"/>
    </source>
</evidence>
<evidence type="ECO:0000256" key="1">
    <source>
        <dbReference type="ARBA" id="ARBA00003819"/>
    </source>
</evidence>
<feature type="region of interest" description="Disordered" evidence="6">
    <location>
        <begin position="58"/>
        <end position="92"/>
    </location>
</feature>
<proteinExistence type="inferred from homology"/>
<dbReference type="PRINTS" id="PR01727">
    <property type="entry name" value="DNABINDINGHU"/>
</dbReference>
<dbReference type="CDD" id="cd13831">
    <property type="entry name" value="HU"/>
    <property type="match status" value="1"/>
</dbReference>
<dbReference type="InterPro" id="IPR010992">
    <property type="entry name" value="IHF-like_DNA-bd_dom_sf"/>
</dbReference>
<dbReference type="EMBL" id="FOMJ01000001">
    <property type="protein sequence ID" value="SFC90531.1"/>
    <property type="molecule type" value="Genomic_DNA"/>
</dbReference>
<dbReference type="Pfam" id="PF00216">
    <property type="entry name" value="Bac_DNA_binding"/>
    <property type="match status" value="1"/>
</dbReference>
<dbReference type="InterPro" id="IPR000119">
    <property type="entry name" value="Hist_DNA-bd"/>
</dbReference>